<feature type="region of interest" description="Disordered" evidence="7">
    <location>
        <begin position="87"/>
        <end position="107"/>
    </location>
</feature>
<evidence type="ECO:0000256" key="7">
    <source>
        <dbReference type="SAM" id="MobiDB-lite"/>
    </source>
</evidence>
<keyword evidence="10" id="KW-1185">Reference proteome</keyword>
<evidence type="ECO:0000256" key="1">
    <source>
        <dbReference type="ARBA" id="ARBA00004123"/>
    </source>
</evidence>
<accession>S8C6C8</accession>
<dbReference type="PANTHER" id="PTHR31391:SF135">
    <property type="entry name" value="B3 DOMAIN-CONTAINING PROTEIN OS01G0234100-LIKE ISOFORM X1"/>
    <property type="match status" value="1"/>
</dbReference>
<dbReference type="Gene3D" id="2.40.330.10">
    <property type="entry name" value="DNA-binding pseudobarrel domain"/>
    <property type="match status" value="1"/>
</dbReference>
<evidence type="ECO:0000313" key="9">
    <source>
        <dbReference type="EMBL" id="EPS62319.1"/>
    </source>
</evidence>
<evidence type="ECO:0000259" key="8">
    <source>
        <dbReference type="PROSITE" id="PS50863"/>
    </source>
</evidence>
<reference evidence="9 10" key="1">
    <citation type="journal article" date="2013" name="BMC Genomics">
        <title>The miniature genome of a carnivorous plant Genlisea aurea contains a low number of genes and short non-coding sequences.</title>
        <authorList>
            <person name="Leushkin E.V."/>
            <person name="Sutormin R.A."/>
            <person name="Nabieva E.R."/>
            <person name="Penin A.A."/>
            <person name="Kondrashov A.S."/>
            <person name="Logacheva M.D."/>
        </authorList>
    </citation>
    <scope>NUCLEOTIDE SEQUENCE [LARGE SCALE GENOMIC DNA]</scope>
</reference>
<dbReference type="Proteomes" id="UP000015453">
    <property type="component" value="Unassembled WGS sequence"/>
</dbReference>
<comment type="caution">
    <text evidence="9">The sequence shown here is derived from an EMBL/GenBank/DDBJ whole genome shotgun (WGS) entry which is preliminary data.</text>
</comment>
<dbReference type="CDD" id="cd10017">
    <property type="entry name" value="B3_DNA"/>
    <property type="match status" value="1"/>
</dbReference>
<keyword evidence="6" id="KW-0175">Coiled coil</keyword>
<name>S8C6C8_9LAMI</name>
<keyword evidence="5" id="KW-0539">Nucleus</keyword>
<evidence type="ECO:0000313" key="10">
    <source>
        <dbReference type="Proteomes" id="UP000015453"/>
    </source>
</evidence>
<keyword evidence="2" id="KW-0805">Transcription regulation</keyword>
<keyword evidence="3" id="KW-0238">DNA-binding</keyword>
<dbReference type="PROSITE" id="PS50863">
    <property type="entry name" value="B3"/>
    <property type="match status" value="1"/>
</dbReference>
<organism evidence="9 10">
    <name type="scientific">Genlisea aurea</name>
    <dbReference type="NCBI Taxonomy" id="192259"/>
    <lineage>
        <taxon>Eukaryota</taxon>
        <taxon>Viridiplantae</taxon>
        <taxon>Streptophyta</taxon>
        <taxon>Embryophyta</taxon>
        <taxon>Tracheophyta</taxon>
        <taxon>Spermatophyta</taxon>
        <taxon>Magnoliopsida</taxon>
        <taxon>eudicotyledons</taxon>
        <taxon>Gunneridae</taxon>
        <taxon>Pentapetalae</taxon>
        <taxon>asterids</taxon>
        <taxon>lamiids</taxon>
        <taxon>Lamiales</taxon>
        <taxon>Lentibulariaceae</taxon>
        <taxon>Genlisea</taxon>
    </lineage>
</organism>
<dbReference type="SMART" id="SM01019">
    <property type="entry name" value="B3"/>
    <property type="match status" value="1"/>
</dbReference>
<dbReference type="PANTHER" id="PTHR31391">
    <property type="entry name" value="B3 DOMAIN-CONTAINING PROTEIN OS11G0197600-RELATED"/>
    <property type="match status" value="1"/>
</dbReference>
<feature type="domain" description="TF-B3" evidence="8">
    <location>
        <begin position="137"/>
        <end position="228"/>
    </location>
</feature>
<evidence type="ECO:0000256" key="2">
    <source>
        <dbReference type="ARBA" id="ARBA00023015"/>
    </source>
</evidence>
<gene>
    <name evidence="9" type="ORF">M569_12471</name>
</gene>
<evidence type="ECO:0000256" key="4">
    <source>
        <dbReference type="ARBA" id="ARBA00023163"/>
    </source>
</evidence>
<evidence type="ECO:0000256" key="3">
    <source>
        <dbReference type="ARBA" id="ARBA00023125"/>
    </source>
</evidence>
<dbReference type="Pfam" id="PF02362">
    <property type="entry name" value="B3"/>
    <property type="match status" value="1"/>
</dbReference>
<dbReference type="OrthoDB" id="1909330at2759"/>
<proteinExistence type="predicted"/>
<dbReference type="AlphaFoldDB" id="S8C6C8"/>
<protein>
    <recommendedName>
        <fullName evidence="8">TF-B3 domain-containing protein</fullName>
    </recommendedName>
</protein>
<dbReference type="InterPro" id="IPR003340">
    <property type="entry name" value="B3_DNA-bd"/>
</dbReference>
<feature type="coiled-coil region" evidence="6">
    <location>
        <begin position="429"/>
        <end position="473"/>
    </location>
</feature>
<evidence type="ECO:0000256" key="5">
    <source>
        <dbReference type="ARBA" id="ARBA00023242"/>
    </source>
</evidence>
<comment type="subcellular location">
    <subcellularLocation>
        <location evidence="1">Nucleus</location>
    </subcellularLocation>
</comment>
<keyword evidence="4" id="KW-0804">Transcription</keyword>
<dbReference type="GO" id="GO:0005634">
    <property type="term" value="C:nucleus"/>
    <property type="evidence" value="ECO:0007669"/>
    <property type="project" value="UniProtKB-SubCell"/>
</dbReference>
<dbReference type="InterPro" id="IPR044837">
    <property type="entry name" value="REM16-like"/>
</dbReference>
<dbReference type="SUPFAM" id="SSF101936">
    <property type="entry name" value="DNA-binding pseudobarrel domain"/>
    <property type="match status" value="1"/>
</dbReference>
<feature type="region of interest" description="Disordered" evidence="7">
    <location>
        <begin position="1"/>
        <end position="20"/>
    </location>
</feature>
<evidence type="ECO:0000256" key="6">
    <source>
        <dbReference type="SAM" id="Coils"/>
    </source>
</evidence>
<sequence>MKLKIVHQNQETRPGEDHGIREFEPEMKKTEEEQILFSSGDDHVEQQIFEPLEPTPVSNPDSVLLSGKRKRKPKWVIDEFVPAFRRKKKKKKSSSSNRKHGARDAAGLWTSSSRFKSPTVMRAEEVQSSLGDDQPSFLKPLVRSHVGSCFWMGLPVPFCRIHLPGKDAEMILENENGEEFPIKYIAHKTGLSAGWRKFAAGNKLLEGDVLIFQLIGPCRLKVYIIRANDLPEVDGALSLLNLESRIKRNDPDATLDSCNEKKRHVSKQSPLLDVLTLEQQPENDSDEVASEVLESTKTSETCYSFEDVKSFEGFHIMVNGVCIDSDIPEQTRRNYYDLCCTRNQFLHDHLLPGLYRKLASSMIVETLNIADSIRACKLVDTPREDFEVWEKSLRSFELLGLDVGFLRARLQELSSLAFESEGASNVREYREARDGKLRAEDEIRKLESRLGELKEARERYDGLSERRKAEAERFESTFREAVDAPW</sequence>
<dbReference type="EMBL" id="AUSU01006223">
    <property type="protein sequence ID" value="EPS62319.1"/>
    <property type="molecule type" value="Genomic_DNA"/>
</dbReference>
<dbReference type="InterPro" id="IPR015300">
    <property type="entry name" value="DNA-bd_pseudobarrel_sf"/>
</dbReference>
<dbReference type="GO" id="GO:0003677">
    <property type="term" value="F:DNA binding"/>
    <property type="evidence" value="ECO:0007669"/>
    <property type="project" value="UniProtKB-KW"/>
</dbReference>
<feature type="compositionally biased region" description="Basic residues" evidence="7">
    <location>
        <begin position="87"/>
        <end position="101"/>
    </location>
</feature>